<dbReference type="PROSITE" id="PS50937">
    <property type="entry name" value="HTH_MERR_2"/>
    <property type="match status" value="1"/>
</dbReference>
<dbReference type="RefSeq" id="WP_010343813.1">
    <property type="nucleotide sequence ID" value="NZ_CP132343.1"/>
</dbReference>
<dbReference type="STRING" id="56458.SB85_09870"/>
<dbReference type="InterPro" id="IPR009061">
    <property type="entry name" value="DNA-bd_dom_put_sf"/>
</dbReference>
<keyword evidence="1" id="KW-0238">DNA-binding</keyword>
<keyword evidence="2" id="KW-0175">Coiled coil</keyword>
<dbReference type="GeneID" id="93877616"/>
<dbReference type="EMBL" id="MDEK01000011">
    <property type="protein sequence ID" value="PPU81839.1"/>
    <property type="molecule type" value="Genomic_DNA"/>
</dbReference>
<feature type="domain" description="HTH merR-type" evidence="3">
    <location>
        <begin position="9"/>
        <end position="78"/>
    </location>
</feature>
<evidence type="ECO:0000256" key="1">
    <source>
        <dbReference type="ARBA" id="ARBA00023125"/>
    </source>
</evidence>
<dbReference type="InterPro" id="IPR047057">
    <property type="entry name" value="MerR_fam"/>
</dbReference>
<dbReference type="Proteomes" id="UP000247346">
    <property type="component" value="Unassembled WGS sequence"/>
</dbReference>
<name>A0A2P5Z2H1_9XANT</name>
<evidence type="ECO:0000256" key="2">
    <source>
        <dbReference type="SAM" id="Coils"/>
    </source>
</evidence>
<feature type="coiled-coil region" evidence="2">
    <location>
        <begin position="90"/>
        <end position="117"/>
    </location>
</feature>
<dbReference type="PRINTS" id="PR00040">
    <property type="entry name" value="HTHMERR"/>
</dbReference>
<dbReference type="PROSITE" id="PS00552">
    <property type="entry name" value="HTH_MERR_1"/>
    <property type="match status" value="1"/>
</dbReference>
<accession>A0A2P5Z2H1</accession>
<dbReference type="SMART" id="SM00422">
    <property type="entry name" value="HTH_MERR"/>
    <property type="match status" value="1"/>
</dbReference>
<evidence type="ECO:0000313" key="4">
    <source>
        <dbReference type="EMBL" id="PPU81839.1"/>
    </source>
</evidence>
<dbReference type="Pfam" id="PF13411">
    <property type="entry name" value="MerR_1"/>
    <property type="match status" value="1"/>
</dbReference>
<sequence>MRSDPATARFTIGALARQADVAIDTVRYYERQGLLPPAPRRASGYREYDAAAVQRVRFIRRAKELGFSLEEIGELLALQDDRVHGVEGIKQRASARLQALDRRIAELTEMRDTLAALVEDCPGHGAPDACPILGDIRGDAVGEPPR</sequence>
<dbReference type="SUPFAM" id="SSF46955">
    <property type="entry name" value="Putative DNA-binding domain"/>
    <property type="match status" value="1"/>
</dbReference>
<dbReference type="InterPro" id="IPR000551">
    <property type="entry name" value="MerR-type_HTH_dom"/>
</dbReference>
<organism evidence="4 5">
    <name type="scientific">Xanthomonas sacchari</name>
    <dbReference type="NCBI Taxonomy" id="56458"/>
    <lineage>
        <taxon>Bacteria</taxon>
        <taxon>Pseudomonadati</taxon>
        <taxon>Pseudomonadota</taxon>
        <taxon>Gammaproteobacteria</taxon>
        <taxon>Lysobacterales</taxon>
        <taxon>Lysobacteraceae</taxon>
        <taxon>Xanthomonas</taxon>
    </lineage>
</organism>
<dbReference type="AlphaFoldDB" id="A0A2P5Z2H1"/>
<gene>
    <name evidence="4" type="ORF">XsacCFBP4641_12745</name>
</gene>
<dbReference type="PANTHER" id="PTHR30204">
    <property type="entry name" value="REDOX-CYCLING DRUG-SENSING TRANSCRIPTIONAL ACTIVATOR SOXR"/>
    <property type="match status" value="1"/>
</dbReference>
<dbReference type="PANTHER" id="PTHR30204:SF92">
    <property type="entry name" value="HTH-TYPE TRANSCRIPTIONAL REGULATOR ZNTR"/>
    <property type="match status" value="1"/>
</dbReference>
<dbReference type="GO" id="GO:0003700">
    <property type="term" value="F:DNA-binding transcription factor activity"/>
    <property type="evidence" value="ECO:0007669"/>
    <property type="project" value="InterPro"/>
</dbReference>
<dbReference type="CDD" id="cd04770">
    <property type="entry name" value="HTH_HMRTR"/>
    <property type="match status" value="1"/>
</dbReference>
<dbReference type="OrthoDB" id="9808480at2"/>
<dbReference type="GO" id="GO:0003677">
    <property type="term" value="F:DNA binding"/>
    <property type="evidence" value="ECO:0007669"/>
    <property type="project" value="UniProtKB-KW"/>
</dbReference>
<evidence type="ECO:0000313" key="5">
    <source>
        <dbReference type="Proteomes" id="UP000247346"/>
    </source>
</evidence>
<dbReference type="Gene3D" id="1.10.1660.10">
    <property type="match status" value="1"/>
</dbReference>
<protein>
    <submittedName>
        <fullName evidence="4">Heavy metal-responsive transcriptional regulator</fullName>
    </submittedName>
</protein>
<evidence type="ECO:0000259" key="3">
    <source>
        <dbReference type="PROSITE" id="PS50937"/>
    </source>
</evidence>
<comment type="caution">
    <text evidence="4">The sequence shown here is derived from an EMBL/GenBank/DDBJ whole genome shotgun (WGS) entry which is preliminary data.</text>
</comment>
<reference evidence="4 5" key="1">
    <citation type="submission" date="2016-08" db="EMBL/GenBank/DDBJ databases">
        <authorList>
            <person name="Seilhamer J.J."/>
        </authorList>
    </citation>
    <scope>NUCLEOTIDE SEQUENCE [LARGE SCALE GENOMIC DNA]</scope>
    <source>
        <strain evidence="4 5">CFBP4641</strain>
    </source>
</reference>
<proteinExistence type="predicted"/>